<dbReference type="GO" id="GO:0006355">
    <property type="term" value="P:regulation of DNA-templated transcription"/>
    <property type="evidence" value="ECO:0007669"/>
    <property type="project" value="InterPro"/>
</dbReference>
<evidence type="ECO:0000256" key="1">
    <source>
        <dbReference type="SAM" id="MobiDB-lite"/>
    </source>
</evidence>
<evidence type="ECO:0000313" key="3">
    <source>
        <dbReference type="Proteomes" id="UP000542210"/>
    </source>
</evidence>
<dbReference type="Proteomes" id="UP000542210">
    <property type="component" value="Unassembled WGS sequence"/>
</dbReference>
<reference evidence="2 3" key="1">
    <citation type="submission" date="2020-08" db="EMBL/GenBank/DDBJ databases">
        <title>Sequencing the genomes of 1000 actinobacteria strains.</title>
        <authorList>
            <person name="Klenk H.-P."/>
        </authorList>
    </citation>
    <scope>NUCLEOTIDE SEQUENCE [LARGE SCALE GENOMIC DNA]</scope>
    <source>
        <strain evidence="2 3">DSM 45784</strain>
    </source>
</reference>
<feature type="region of interest" description="Disordered" evidence="1">
    <location>
        <begin position="38"/>
        <end position="61"/>
    </location>
</feature>
<dbReference type="InterPro" id="IPR010985">
    <property type="entry name" value="Ribbon_hlx_hlx"/>
</dbReference>
<organism evidence="2 3">
    <name type="scientific">Sphaerisporangium siamense</name>
    <dbReference type="NCBI Taxonomy" id="795645"/>
    <lineage>
        <taxon>Bacteria</taxon>
        <taxon>Bacillati</taxon>
        <taxon>Actinomycetota</taxon>
        <taxon>Actinomycetes</taxon>
        <taxon>Streptosporangiales</taxon>
        <taxon>Streptosporangiaceae</taxon>
        <taxon>Sphaerisporangium</taxon>
    </lineage>
</organism>
<dbReference type="EMBL" id="JACHND010000001">
    <property type="protein sequence ID" value="MBB4701092.1"/>
    <property type="molecule type" value="Genomic_DNA"/>
</dbReference>
<name>A0A7W7G9A9_9ACTN</name>
<proteinExistence type="predicted"/>
<evidence type="ECO:0008006" key="4">
    <source>
        <dbReference type="Google" id="ProtNLM"/>
    </source>
</evidence>
<keyword evidence="3" id="KW-1185">Reference proteome</keyword>
<comment type="caution">
    <text evidence="2">The sequence shown here is derived from an EMBL/GenBank/DDBJ whole genome shotgun (WGS) entry which is preliminary data.</text>
</comment>
<evidence type="ECO:0000313" key="2">
    <source>
        <dbReference type="EMBL" id="MBB4701092.1"/>
    </source>
</evidence>
<dbReference type="AlphaFoldDB" id="A0A7W7G9A9"/>
<gene>
    <name evidence="2" type="ORF">BJ982_002636</name>
</gene>
<protein>
    <recommendedName>
        <fullName evidence="4">Ribbon-helix-helix protein, CopG family</fullName>
    </recommendedName>
</protein>
<dbReference type="RefSeq" id="WP_184879962.1">
    <property type="nucleotide sequence ID" value="NZ_BOOV01000046.1"/>
</dbReference>
<dbReference type="SUPFAM" id="SSF47598">
    <property type="entry name" value="Ribbon-helix-helix"/>
    <property type="match status" value="1"/>
</dbReference>
<accession>A0A7W7G9A9</accession>
<sequence length="84" mass="9684">MIEVSLHLTEDLKHRVTEAARRHHVSDEQYMLNAIERSLREDAPHRTTRPRPTLPLFRSGDPTLAERVDDILAEGFEQGDDARP</sequence>